<dbReference type="GO" id="GO:0019867">
    <property type="term" value="C:outer membrane"/>
    <property type="evidence" value="ECO:0007669"/>
    <property type="project" value="InterPro"/>
</dbReference>
<dbReference type="EMBL" id="CQEM01000017">
    <property type="protein sequence ID" value="CNL63968.1"/>
    <property type="molecule type" value="Genomic_DNA"/>
</dbReference>
<dbReference type="NCBIfam" id="TIGR01414">
    <property type="entry name" value="autotrans_barl"/>
    <property type="match status" value="1"/>
</dbReference>
<feature type="domain" description="Autotransporter" evidence="1">
    <location>
        <begin position="1"/>
        <end position="191"/>
    </location>
</feature>
<evidence type="ECO:0000313" key="2">
    <source>
        <dbReference type="EMBL" id="CNL63968.1"/>
    </source>
</evidence>
<reference evidence="3" key="1">
    <citation type="submission" date="2015-03" db="EMBL/GenBank/DDBJ databases">
        <authorList>
            <consortium name="Pathogen Informatics"/>
        </authorList>
    </citation>
    <scope>NUCLEOTIDE SEQUENCE [LARGE SCALE GENOMIC DNA]</scope>
    <source>
        <strain evidence="3">IP27925</strain>
    </source>
</reference>
<dbReference type="PROSITE" id="PS51208">
    <property type="entry name" value="AUTOTRANSPORTER"/>
    <property type="match status" value="1"/>
</dbReference>
<gene>
    <name evidence="2" type="primary">tibA</name>
    <name evidence="2" type="ORF">ERS008460_03415</name>
</gene>
<dbReference type="InterPro" id="IPR006315">
    <property type="entry name" value="OM_autotransptr_brl_dom"/>
</dbReference>
<protein>
    <submittedName>
        <fullName evidence="2">Putative pertactin family virulence factor/autotransporter</fullName>
    </submittedName>
</protein>
<dbReference type="Pfam" id="PF03797">
    <property type="entry name" value="Autotransporter"/>
    <property type="match status" value="1"/>
</dbReference>
<dbReference type="AlphaFoldDB" id="A0A0T9URC6"/>
<dbReference type="Proteomes" id="UP000040088">
    <property type="component" value="Unassembled WGS sequence"/>
</dbReference>
<dbReference type="PANTHER" id="PTHR35037:SF7">
    <property type="entry name" value="AUTOTRANSPORTER"/>
    <property type="match status" value="1"/>
</dbReference>
<sequence>MGAYAQYLSNSGYYLNGVLKTNQFKQKLNITSNGNNANGSANFSGLGLAVKAGKHINFDAMYVSPYIALNTFASGKSQYQLSNGMDAQNQGSRNTTGTLGMNTGYRFILNSGAEIKPYAIFSVDRDLKASNNVTINKETFDNSRKGTRMNAGAGINVNMTKNLSVGSEVKLSKGKNISTPVTINLGVGYTF</sequence>
<dbReference type="InterPro" id="IPR036709">
    <property type="entry name" value="Autotransporte_beta_dom_sf"/>
</dbReference>
<dbReference type="InterPro" id="IPR051551">
    <property type="entry name" value="Autotransporter_adhesion"/>
</dbReference>
<dbReference type="InterPro" id="IPR003991">
    <property type="entry name" value="Pertactin_virulence_factor"/>
</dbReference>
<name>A0A0T9URC6_YERAE</name>
<dbReference type="SUPFAM" id="SSF103515">
    <property type="entry name" value="Autotransporter"/>
    <property type="match status" value="1"/>
</dbReference>
<organism evidence="2 3">
    <name type="scientific">Yersinia aleksiciae</name>
    <dbReference type="NCBI Taxonomy" id="263819"/>
    <lineage>
        <taxon>Bacteria</taxon>
        <taxon>Pseudomonadati</taxon>
        <taxon>Pseudomonadota</taxon>
        <taxon>Gammaproteobacteria</taxon>
        <taxon>Enterobacterales</taxon>
        <taxon>Yersiniaceae</taxon>
        <taxon>Yersinia</taxon>
    </lineage>
</organism>
<dbReference type="PANTHER" id="PTHR35037">
    <property type="entry name" value="C-TERMINAL REGION OF AIDA-LIKE PROTEIN"/>
    <property type="match status" value="1"/>
</dbReference>
<dbReference type="InterPro" id="IPR005546">
    <property type="entry name" value="Autotransporte_beta"/>
</dbReference>
<evidence type="ECO:0000259" key="1">
    <source>
        <dbReference type="PROSITE" id="PS51208"/>
    </source>
</evidence>
<dbReference type="PRINTS" id="PR01484">
    <property type="entry name" value="PRTACTNFAMLY"/>
</dbReference>
<dbReference type="Gene3D" id="2.40.128.130">
    <property type="entry name" value="Autotransporter beta-domain"/>
    <property type="match status" value="1"/>
</dbReference>
<proteinExistence type="predicted"/>
<accession>A0A0T9URC6</accession>
<evidence type="ECO:0000313" key="3">
    <source>
        <dbReference type="Proteomes" id="UP000040088"/>
    </source>
</evidence>